<organism evidence="9 10">
    <name type="scientific">Candidatus Nitrospira kreftii</name>
    <dbReference type="NCBI Taxonomy" id="2652173"/>
    <lineage>
        <taxon>Bacteria</taxon>
        <taxon>Pseudomonadati</taxon>
        <taxon>Nitrospirota</taxon>
        <taxon>Nitrospiria</taxon>
        <taxon>Nitrospirales</taxon>
        <taxon>Nitrospiraceae</taxon>
        <taxon>Nitrospira</taxon>
    </lineage>
</organism>
<feature type="binding site" evidence="7">
    <location>
        <begin position="9"/>
        <end position="11"/>
    </location>
    <ligand>
        <name>substrate</name>
    </ligand>
</feature>
<reference evidence="9 10" key="1">
    <citation type="journal article" date="2020" name="ISME J.">
        <title>Enrichment and physiological characterization of a novel comammox Nitrospira indicates ammonium inhibition of complete nitrification.</title>
        <authorList>
            <person name="Sakoula D."/>
            <person name="Koch H."/>
            <person name="Frank J."/>
            <person name="Jetten M.S.M."/>
            <person name="van Kessel M.A.H.J."/>
            <person name="Lucker S."/>
        </authorList>
    </citation>
    <scope>NUCLEOTIDE SEQUENCE [LARGE SCALE GENOMIC DNA]</scope>
    <source>
        <strain evidence="9">Comreactor17</strain>
    </source>
</reference>
<dbReference type="GO" id="GO:0006094">
    <property type="term" value="P:gluconeogenesis"/>
    <property type="evidence" value="ECO:0007669"/>
    <property type="project" value="UniProtKB-UniRule"/>
</dbReference>
<dbReference type="Pfam" id="PF00121">
    <property type="entry name" value="TIM"/>
    <property type="match status" value="1"/>
</dbReference>
<feature type="active site" description="Electrophile" evidence="7">
    <location>
        <position position="97"/>
    </location>
</feature>
<dbReference type="InterPro" id="IPR013785">
    <property type="entry name" value="Aldolase_TIM"/>
</dbReference>
<dbReference type="UniPathway" id="UPA00138"/>
<keyword evidence="4 7" id="KW-0963">Cytoplasm</keyword>
<comment type="function">
    <text evidence="7">Involved in the gluconeogenesis. Catalyzes stereospecifically the conversion of dihydroxyacetone phosphate (DHAP) to D-glyceraldehyde-3-phosphate (G3P).</text>
</comment>
<gene>
    <name evidence="7" type="primary">tpiA</name>
    <name evidence="9" type="ORF">Nkreftii_001516</name>
</gene>
<proteinExistence type="inferred from homology"/>
<feature type="binding site" evidence="7">
    <location>
        <position position="175"/>
    </location>
    <ligand>
        <name>substrate</name>
    </ligand>
</feature>
<dbReference type="PANTHER" id="PTHR21139">
    <property type="entry name" value="TRIOSEPHOSPHATE ISOMERASE"/>
    <property type="match status" value="1"/>
</dbReference>
<comment type="pathway">
    <text evidence="1 7 8">Carbohydrate degradation; glycolysis; D-glyceraldehyde 3-phosphate from glycerone phosphate: step 1/1.</text>
</comment>
<evidence type="ECO:0000256" key="2">
    <source>
        <dbReference type="ARBA" id="ARBA00007422"/>
    </source>
</evidence>
<dbReference type="FunFam" id="3.20.20.70:FF:000016">
    <property type="entry name" value="Triosephosphate isomerase"/>
    <property type="match status" value="1"/>
</dbReference>
<evidence type="ECO:0000256" key="8">
    <source>
        <dbReference type="RuleBase" id="RU363013"/>
    </source>
</evidence>
<comment type="pathway">
    <text evidence="7 8">Carbohydrate biosynthesis; gluconeogenesis.</text>
</comment>
<dbReference type="Gene3D" id="3.20.20.70">
    <property type="entry name" value="Aldolase class I"/>
    <property type="match status" value="1"/>
</dbReference>
<evidence type="ECO:0000313" key="9">
    <source>
        <dbReference type="EMBL" id="QPD03742.1"/>
    </source>
</evidence>
<keyword evidence="6 7" id="KW-0413">Isomerase</keyword>
<comment type="subunit">
    <text evidence="7 8">Homodimer.</text>
</comment>
<dbReference type="InterPro" id="IPR000652">
    <property type="entry name" value="Triosephosphate_isomerase"/>
</dbReference>
<dbReference type="PROSITE" id="PS51440">
    <property type="entry name" value="TIM_2"/>
    <property type="match status" value="1"/>
</dbReference>
<dbReference type="HAMAP" id="MF_00147_B">
    <property type="entry name" value="TIM_B"/>
    <property type="match status" value="1"/>
</dbReference>
<dbReference type="GO" id="GO:0005829">
    <property type="term" value="C:cytosol"/>
    <property type="evidence" value="ECO:0007669"/>
    <property type="project" value="TreeGrafter"/>
</dbReference>
<dbReference type="EC" id="5.3.1.1" evidence="7 8"/>
<dbReference type="InterPro" id="IPR035990">
    <property type="entry name" value="TIM_sf"/>
</dbReference>
<comment type="subcellular location">
    <subcellularLocation>
        <location evidence="7 8">Cytoplasm</location>
    </subcellularLocation>
</comment>
<evidence type="ECO:0000256" key="7">
    <source>
        <dbReference type="HAMAP-Rule" id="MF_00147"/>
    </source>
</evidence>
<dbReference type="PROSITE" id="PS00171">
    <property type="entry name" value="TIM_1"/>
    <property type="match status" value="1"/>
</dbReference>
<protein>
    <recommendedName>
        <fullName evidence="7 8">Triosephosphate isomerase</fullName>
        <shortName evidence="7">TIM</shortName>
        <shortName evidence="7">TPI</shortName>
        <ecNumber evidence="7 8">5.3.1.1</ecNumber>
    </recommendedName>
    <alternativeName>
        <fullName evidence="7">Triose-phosphate isomerase</fullName>
    </alternativeName>
</protein>
<accession>A0A7S8FDF0</accession>
<feature type="binding site" evidence="7">
    <location>
        <begin position="236"/>
        <end position="237"/>
    </location>
    <ligand>
        <name>substrate</name>
    </ligand>
</feature>
<dbReference type="GO" id="GO:0019563">
    <property type="term" value="P:glycerol catabolic process"/>
    <property type="evidence" value="ECO:0007669"/>
    <property type="project" value="TreeGrafter"/>
</dbReference>
<evidence type="ECO:0000313" key="10">
    <source>
        <dbReference type="Proteomes" id="UP000593737"/>
    </source>
</evidence>
<dbReference type="GO" id="GO:0006096">
    <property type="term" value="P:glycolytic process"/>
    <property type="evidence" value="ECO:0007669"/>
    <property type="project" value="UniProtKB-UniRule"/>
</dbReference>
<evidence type="ECO:0000256" key="6">
    <source>
        <dbReference type="ARBA" id="ARBA00023235"/>
    </source>
</evidence>
<sequence length="260" mass="27696">MRTVLIVGNWKMNKTASDAVPFIRELSERLRGLPSHIELVVAPPFTALQAVRTALDSSSRLQLGAQDMFWEDQGAYTGEVSAPMLVDLGCRYVILGHSERRTLFGEQNDGIQKKIRTALKHRLHPILCIGESLKQRASGTTDEVLSQQLRESLSGFTAEALDGITVAYEPVWAIGTGTSATAEQAVAAHQTIRQVLATTISPAIADSTRILYGGSVTPHNIESLLASNQVDGALIGGACLQVDSFATIASAASAARSIGA</sequence>
<keyword evidence="5 7" id="KW-0324">Glycolysis</keyword>
<dbReference type="EMBL" id="CP047423">
    <property type="protein sequence ID" value="QPD03742.1"/>
    <property type="molecule type" value="Genomic_DNA"/>
</dbReference>
<dbReference type="InterPro" id="IPR022896">
    <property type="entry name" value="TrioseP_Isoase_bac/euk"/>
</dbReference>
<keyword evidence="3 7" id="KW-0312">Gluconeogenesis</keyword>
<evidence type="ECO:0000256" key="3">
    <source>
        <dbReference type="ARBA" id="ARBA00022432"/>
    </source>
</evidence>
<dbReference type="PANTHER" id="PTHR21139:SF42">
    <property type="entry name" value="TRIOSEPHOSPHATE ISOMERASE"/>
    <property type="match status" value="1"/>
</dbReference>
<comment type="catalytic activity">
    <reaction evidence="7 8">
        <text>D-glyceraldehyde 3-phosphate = dihydroxyacetone phosphate</text>
        <dbReference type="Rhea" id="RHEA:18585"/>
        <dbReference type="ChEBI" id="CHEBI:57642"/>
        <dbReference type="ChEBI" id="CHEBI:59776"/>
        <dbReference type="EC" id="5.3.1.1"/>
    </reaction>
</comment>
<dbReference type="KEGG" id="nkf:Nkreftii_001516"/>
<dbReference type="NCBIfam" id="TIGR00419">
    <property type="entry name" value="tim"/>
    <property type="match status" value="1"/>
</dbReference>
<dbReference type="GO" id="GO:0004807">
    <property type="term" value="F:triose-phosphate isomerase activity"/>
    <property type="evidence" value="ECO:0007669"/>
    <property type="project" value="UniProtKB-UniRule"/>
</dbReference>
<evidence type="ECO:0000256" key="1">
    <source>
        <dbReference type="ARBA" id="ARBA00004680"/>
    </source>
</evidence>
<dbReference type="GO" id="GO:0046166">
    <property type="term" value="P:glyceraldehyde-3-phosphate biosynthetic process"/>
    <property type="evidence" value="ECO:0007669"/>
    <property type="project" value="TreeGrafter"/>
</dbReference>
<comment type="similarity">
    <text evidence="2 7 8">Belongs to the triosephosphate isomerase family.</text>
</comment>
<dbReference type="AlphaFoldDB" id="A0A7S8FDF0"/>
<dbReference type="Proteomes" id="UP000593737">
    <property type="component" value="Chromosome"/>
</dbReference>
<name>A0A7S8FDF0_9BACT</name>
<evidence type="ECO:0000256" key="4">
    <source>
        <dbReference type="ARBA" id="ARBA00022490"/>
    </source>
</evidence>
<dbReference type="InterPro" id="IPR020861">
    <property type="entry name" value="Triosephosphate_isomerase_AS"/>
</dbReference>
<dbReference type="CDD" id="cd00311">
    <property type="entry name" value="TIM"/>
    <property type="match status" value="1"/>
</dbReference>
<evidence type="ECO:0000256" key="5">
    <source>
        <dbReference type="ARBA" id="ARBA00023152"/>
    </source>
</evidence>
<dbReference type="UniPathway" id="UPA00109">
    <property type="reaction ID" value="UER00189"/>
</dbReference>
<feature type="binding site" evidence="7">
    <location>
        <position position="215"/>
    </location>
    <ligand>
        <name>substrate</name>
    </ligand>
</feature>
<feature type="active site" description="Proton acceptor" evidence="7">
    <location>
        <position position="169"/>
    </location>
</feature>
<dbReference type="SUPFAM" id="SSF51351">
    <property type="entry name" value="Triosephosphate isomerase (TIM)"/>
    <property type="match status" value="1"/>
</dbReference>